<reference evidence="1 2" key="1">
    <citation type="journal article" date="2019" name="Environ. Microbiol.">
        <title>Species interactions and distinct microbial communities in high Arctic permafrost affected cryosols are associated with the CH4 and CO2 gas fluxes.</title>
        <authorList>
            <person name="Altshuler I."/>
            <person name="Hamel J."/>
            <person name="Turney S."/>
            <person name="Magnuson E."/>
            <person name="Levesque R."/>
            <person name="Greer C."/>
            <person name="Whyte L.G."/>
        </authorList>
    </citation>
    <scope>NUCLEOTIDE SEQUENCE [LARGE SCALE GENOMIC DNA]</scope>
    <source>
        <strain evidence="1 2">OWC5</strain>
    </source>
</reference>
<name>A0A502IDP5_9PSED</name>
<gene>
    <name evidence="1" type="ORF">EAH74_10690</name>
</gene>
<dbReference type="Proteomes" id="UP000320914">
    <property type="component" value="Unassembled WGS sequence"/>
</dbReference>
<protein>
    <submittedName>
        <fullName evidence="1">Uncharacterized protein</fullName>
    </submittedName>
</protein>
<organism evidence="1 2">
    <name type="scientific">Pseudomonas mandelii</name>
    <dbReference type="NCBI Taxonomy" id="75612"/>
    <lineage>
        <taxon>Bacteria</taxon>
        <taxon>Pseudomonadati</taxon>
        <taxon>Pseudomonadota</taxon>
        <taxon>Gammaproteobacteria</taxon>
        <taxon>Pseudomonadales</taxon>
        <taxon>Pseudomonadaceae</taxon>
        <taxon>Pseudomonas</taxon>
    </lineage>
</organism>
<dbReference type="EMBL" id="RCZA01000004">
    <property type="protein sequence ID" value="TPG84505.1"/>
    <property type="molecule type" value="Genomic_DNA"/>
</dbReference>
<sequence length="67" mass="7056">MKIVSGTTKPVGASLLAIAVCQATLMSTDPLLSRAGSLPHSSPLLHVLRNGAQGARRLRCHAPSRKR</sequence>
<proteinExistence type="predicted"/>
<accession>A0A502IDP5</accession>
<evidence type="ECO:0000313" key="2">
    <source>
        <dbReference type="Proteomes" id="UP000320914"/>
    </source>
</evidence>
<evidence type="ECO:0000313" key="1">
    <source>
        <dbReference type="EMBL" id="TPG84505.1"/>
    </source>
</evidence>
<dbReference type="AlphaFoldDB" id="A0A502IDP5"/>
<comment type="caution">
    <text evidence="1">The sequence shown here is derived from an EMBL/GenBank/DDBJ whole genome shotgun (WGS) entry which is preliminary data.</text>
</comment>